<dbReference type="RefSeq" id="XP_025718387.1">
    <property type="nucleotide sequence ID" value="XM_025862602.1"/>
</dbReference>
<keyword evidence="2" id="KW-1185">Reference proteome</keyword>
<feature type="compositionally biased region" description="Pro residues" evidence="1">
    <location>
        <begin position="215"/>
        <end position="226"/>
    </location>
</feature>
<dbReference type="InParanoid" id="A0A3Q7NIT1"/>
<feature type="compositionally biased region" description="Basic and acidic residues" evidence="1">
    <location>
        <begin position="323"/>
        <end position="357"/>
    </location>
</feature>
<protein>
    <submittedName>
        <fullName evidence="3">Serine/arginine repetitive matrix protein 1-like</fullName>
    </submittedName>
</protein>
<feature type="compositionally biased region" description="Basic residues" evidence="1">
    <location>
        <begin position="72"/>
        <end position="81"/>
    </location>
</feature>
<gene>
    <name evidence="3" type="primary">LOC112816199</name>
</gene>
<feature type="compositionally biased region" description="Basic and acidic residues" evidence="1">
    <location>
        <begin position="82"/>
        <end position="95"/>
    </location>
</feature>
<name>A0A3Q7NIT1_CALUR</name>
<accession>A0A3Q7NIT1</accession>
<dbReference type="AlphaFoldDB" id="A0A3Q7NIT1"/>
<feature type="compositionally biased region" description="Gly residues" evidence="1">
    <location>
        <begin position="184"/>
        <end position="194"/>
    </location>
</feature>
<evidence type="ECO:0000313" key="2">
    <source>
        <dbReference type="Proteomes" id="UP000286641"/>
    </source>
</evidence>
<proteinExistence type="predicted"/>
<evidence type="ECO:0000313" key="3">
    <source>
        <dbReference type="RefSeq" id="XP_025718387.1"/>
    </source>
</evidence>
<reference key="1">
    <citation type="submission" date="2019-01" db="UniProtKB">
        <authorList>
            <consortium name="RefSeq"/>
        </authorList>
    </citation>
    <scope>IDENTIFICATION</scope>
</reference>
<feature type="compositionally biased region" description="Basic and acidic residues" evidence="1">
    <location>
        <begin position="236"/>
        <end position="249"/>
    </location>
</feature>
<sequence length="363" mass="37454">MGGRSGPGKSASAPGARHRIGSRTGGGRETAQRRGTKAPATGQAGGHKGGPVAPKDADLAPRRALATSRGSGPKHHQHRSHDRPPETLSRTRDDATPATPTRPDPRAGLFSSSRGTESTFAQGRPPSEKPSAARRGDDTQQAARPVSVPRERIEDATRAFSHPVETRAAGSGPAAAGRGKHGGRGPGARGGSRIGEGHANEDASWATSAGAQPHVNPPPRGAPSEPPSVQSIPGSRDPEGSAPRRERPDPCPATPPPAATRDGSGRADSRSRGTGRRGARGRPPSPSGDTHTREAAAARALATRTRESPAHAPDAGQAQRDPPPTRRGEAQAAVGKERRSAPPRGRRSDPSFAKEEALPNAQR</sequence>
<dbReference type="Proteomes" id="UP000286641">
    <property type="component" value="Unplaced"/>
</dbReference>
<organism evidence="2 3">
    <name type="scientific">Callorhinus ursinus</name>
    <name type="common">Northern fur seal</name>
    <dbReference type="NCBI Taxonomy" id="34884"/>
    <lineage>
        <taxon>Eukaryota</taxon>
        <taxon>Metazoa</taxon>
        <taxon>Chordata</taxon>
        <taxon>Craniata</taxon>
        <taxon>Vertebrata</taxon>
        <taxon>Euteleostomi</taxon>
        <taxon>Mammalia</taxon>
        <taxon>Eutheria</taxon>
        <taxon>Laurasiatheria</taxon>
        <taxon>Carnivora</taxon>
        <taxon>Caniformia</taxon>
        <taxon>Pinnipedia</taxon>
        <taxon>Otariidae</taxon>
        <taxon>Callorhinus</taxon>
    </lineage>
</organism>
<feature type="compositionally biased region" description="Polar residues" evidence="1">
    <location>
        <begin position="110"/>
        <end position="121"/>
    </location>
</feature>
<feature type="compositionally biased region" description="Low complexity" evidence="1">
    <location>
        <begin position="167"/>
        <end position="177"/>
    </location>
</feature>
<reference evidence="3" key="2">
    <citation type="submission" date="2025-08" db="UniProtKB">
        <authorList>
            <consortium name="RefSeq"/>
        </authorList>
    </citation>
    <scope>IDENTIFICATION</scope>
    <source>
        <tissue evidence="3">Blood</tissue>
    </source>
</reference>
<feature type="region of interest" description="Disordered" evidence="1">
    <location>
        <begin position="1"/>
        <end position="363"/>
    </location>
</feature>
<evidence type="ECO:0000256" key="1">
    <source>
        <dbReference type="SAM" id="MobiDB-lite"/>
    </source>
</evidence>